<evidence type="ECO:0000313" key="5">
    <source>
        <dbReference type="Proteomes" id="UP000048984"/>
    </source>
</evidence>
<dbReference type="SMART" id="SM00829">
    <property type="entry name" value="PKS_ER"/>
    <property type="match status" value="1"/>
</dbReference>
<dbReference type="CDD" id="cd05286">
    <property type="entry name" value="QOR2"/>
    <property type="match status" value="1"/>
</dbReference>
<reference evidence="4 5" key="2">
    <citation type="submission" date="2015-10" db="EMBL/GenBank/DDBJ databases">
        <title>Draft Genome Sequence of Prosthecomicrobium hirschii ATCC 27832.</title>
        <authorList>
            <person name="Daniel J."/>
            <person name="Givan S.A."/>
            <person name="Brun Y.V."/>
            <person name="Brown P.J."/>
        </authorList>
    </citation>
    <scope>NUCLEOTIDE SEQUENCE [LARGE SCALE GENOMIC DNA]</scope>
    <source>
        <strain evidence="4 5">16</strain>
    </source>
</reference>
<dbReference type="RefSeq" id="WP_054360447.1">
    <property type="nucleotide sequence ID" value="NZ_LJYW01000001.1"/>
</dbReference>
<dbReference type="GO" id="GO:0005829">
    <property type="term" value="C:cytosol"/>
    <property type="evidence" value="ECO:0007669"/>
    <property type="project" value="TreeGrafter"/>
</dbReference>
<dbReference type="PANTHER" id="PTHR48106:SF13">
    <property type="entry name" value="QUINONE OXIDOREDUCTASE-RELATED"/>
    <property type="match status" value="1"/>
</dbReference>
<protein>
    <submittedName>
        <fullName evidence="4">Alcohol dehydrogenase</fullName>
    </submittedName>
</protein>
<organism evidence="4 5">
    <name type="scientific">Prosthecodimorpha hirschii</name>
    <dbReference type="NCBI Taxonomy" id="665126"/>
    <lineage>
        <taxon>Bacteria</taxon>
        <taxon>Pseudomonadati</taxon>
        <taxon>Pseudomonadota</taxon>
        <taxon>Alphaproteobacteria</taxon>
        <taxon>Hyphomicrobiales</taxon>
        <taxon>Ancalomicrobiaceae</taxon>
        <taxon>Prosthecodimorpha</taxon>
    </lineage>
</organism>
<gene>
    <name evidence="4" type="ORF">ABB55_20375</name>
</gene>
<dbReference type="EMBL" id="LJYW01000001">
    <property type="protein sequence ID" value="KPL54279.1"/>
    <property type="molecule type" value="Genomic_DNA"/>
</dbReference>
<dbReference type="PANTHER" id="PTHR48106">
    <property type="entry name" value="QUINONE OXIDOREDUCTASE PIG3-RELATED"/>
    <property type="match status" value="1"/>
</dbReference>
<keyword evidence="5" id="KW-1185">Reference proteome</keyword>
<dbReference type="InterPro" id="IPR011032">
    <property type="entry name" value="GroES-like_sf"/>
</dbReference>
<dbReference type="InterPro" id="IPR047618">
    <property type="entry name" value="QOR-like"/>
</dbReference>
<feature type="domain" description="Enoyl reductase (ER)" evidence="3">
    <location>
        <begin position="11"/>
        <end position="321"/>
    </location>
</feature>
<evidence type="ECO:0000256" key="2">
    <source>
        <dbReference type="ARBA" id="ARBA00023002"/>
    </source>
</evidence>
<dbReference type="Pfam" id="PF00107">
    <property type="entry name" value="ADH_zinc_N"/>
    <property type="match status" value="1"/>
</dbReference>
<dbReference type="Pfam" id="PF08240">
    <property type="entry name" value="ADH_N"/>
    <property type="match status" value="1"/>
</dbReference>
<reference evidence="4 5" key="1">
    <citation type="submission" date="2015-09" db="EMBL/GenBank/DDBJ databases">
        <authorList>
            <person name="Jackson K.R."/>
            <person name="Lunt B.L."/>
            <person name="Fisher J.N.B."/>
            <person name="Gardner A.V."/>
            <person name="Bailey M.E."/>
            <person name="Deus L.M."/>
            <person name="Earl A.S."/>
            <person name="Gibby P.D."/>
            <person name="Hartmann K.A."/>
            <person name="Liu J.E."/>
            <person name="Manci A.M."/>
            <person name="Nielsen D.A."/>
            <person name="Solomon M.B."/>
            <person name="Breakwell D.P."/>
            <person name="Burnett S.H."/>
            <person name="Grose J.H."/>
        </authorList>
    </citation>
    <scope>NUCLEOTIDE SEQUENCE [LARGE SCALE GENOMIC DNA]</scope>
    <source>
        <strain evidence="4 5">16</strain>
    </source>
</reference>
<comment type="caution">
    <text evidence="4">The sequence shown here is derived from an EMBL/GenBank/DDBJ whole genome shotgun (WGS) entry which is preliminary data.</text>
</comment>
<accession>A0A0P6VR35</accession>
<dbReference type="GO" id="GO:0070402">
    <property type="term" value="F:NADPH binding"/>
    <property type="evidence" value="ECO:0007669"/>
    <property type="project" value="TreeGrafter"/>
</dbReference>
<dbReference type="SUPFAM" id="SSF50129">
    <property type="entry name" value="GroES-like"/>
    <property type="match status" value="1"/>
</dbReference>
<dbReference type="Proteomes" id="UP000048984">
    <property type="component" value="Unassembled WGS sequence"/>
</dbReference>
<dbReference type="GO" id="GO:0003960">
    <property type="term" value="F:quinone reductase (NADPH) activity"/>
    <property type="evidence" value="ECO:0007669"/>
    <property type="project" value="InterPro"/>
</dbReference>
<dbReference type="Gene3D" id="3.90.180.10">
    <property type="entry name" value="Medium-chain alcohol dehydrogenases, catalytic domain"/>
    <property type="match status" value="1"/>
</dbReference>
<dbReference type="SUPFAM" id="SSF51735">
    <property type="entry name" value="NAD(P)-binding Rossmann-fold domains"/>
    <property type="match status" value="1"/>
</dbReference>
<keyword evidence="2" id="KW-0560">Oxidoreductase</keyword>
<dbReference type="InterPro" id="IPR020843">
    <property type="entry name" value="ER"/>
</dbReference>
<dbReference type="InterPro" id="IPR013154">
    <property type="entry name" value="ADH-like_N"/>
</dbReference>
<evidence type="ECO:0000313" key="4">
    <source>
        <dbReference type="EMBL" id="KPL54279.1"/>
    </source>
</evidence>
<name>A0A0P6VR35_9HYPH</name>
<dbReference type="STRING" id="665126.ABB55_20375"/>
<dbReference type="Gene3D" id="3.40.50.720">
    <property type="entry name" value="NAD(P)-binding Rossmann-like Domain"/>
    <property type="match status" value="1"/>
</dbReference>
<proteinExistence type="predicted"/>
<dbReference type="AlphaFoldDB" id="A0A0P6VR35"/>
<evidence type="ECO:0000259" key="3">
    <source>
        <dbReference type="SMART" id="SM00829"/>
    </source>
</evidence>
<keyword evidence="1" id="KW-0521">NADP</keyword>
<dbReference type="GO" id="GO:0035925">
    <property type="term" value="F:mRNA 3'-UTR AU-rich region binding"/>
    <property type="evidence" value="ECO:0007669"/>
    <property type="project" value="TreeGrafter"/>
</dbReference>
<evidence type="ECO:0000256" key="1">
    <source>
        <dbReference type="ARBA" id="ARBA00022857"/>
    </source>
</evidence>
<dbReference type="InterPro" id="IPR036291">
    <property type="entry name" value="NAD(P)-bd_dom_sf"/>
</dbReference>
<sequence>MDRKVELISFGGIETLRMAEFEPPTPAAGEILIRQDAIGVNFIDIYQRTGLYPLPLPAVLGVEATGIVEAVGEAVHGLRVGDRIAYAGLPGGYATRRVLPGWRAVPLPDDIDAKAAAGGFLRALTAHMLLTRVFAAGPGKTLLVHAAAGGLGSILTRWARRSGCIVIGTAGSPDKAEIARANGADHVIVGRDADLVGETRRLTGGTGVDFAIDGIGGTMLARTLDCVRKFGTVASVGQAAGPIPPIRAEDLGPIRSIALARPSVMAYAAEPETYRAASEAVIGALRDGTIDGRIGREYRLEDAPRAQRDLETGATAGCSILVP</sequence>
<dbReference type="InterPro" id="IPR013149">
    <property type="entry name" value="ADH-like_C"/>
</dbReference>